<protein>
    <recommendedName>
        <fullName evidence="1">Cytochrome C Planctomycete-type domain-containing protein</fullName>
    </recommendedName>
</protein>
<gene>
    <name evidence="2" type="ORF">METZ01_LOCUS503849</name>
</gene>
<dbReference type="InterPro" id="IPR036909">
    <property type="entry name" value="Cyt_c-like_dom_sf"/>
</dbReference>
<dbReference type="InterPro" id="IPR011429">
    <property type="entry name" value="Cyt_c_Planctomycete-type"/>
</dbReference>
<dbReference type="PANTHER" id="PTHR35889:SF3">
    <property type="entry name" value="F-BOX DOMAIN-CONTAINING PROTEIN"/>
    <property type="match status" value="1"/>
</dbReference>
<dbReference type="PANTHER" id="PTHR35889">
    <property type="entry name" value="CYCLOINULO-OLIGOSACCHARIDE FRUCTANOTRANSFERASE-RELATED"/>
    <property type="match status" value="1"/>
</dbReference>
<feature type="non-terminal residue" evidence="2">
    <location>
        <position position="220"/>
    </location>
</feature>
<dbReference type="EMBL" id="UINC01222281">
    <property type="protein sequence ID" value="SVE50995.1"/>
    <property type="molecule type" value="Genomic_DNA"/>
</dbReference>
<evidence type="ECO:0000313" key="2">
    <source>
        <dbReference type="EMBL" id="SVE50995.1"/>
    </source>
</evidence>
<accession>A0A383E3M6</accession>
<name>A0A383E3M6_9ZZZZ</name>
<dbReference type="GO" id="GO:0009055">
    <property type="term" value="F:electron transfer activity"/>
    <property type="evidence" value="ECO:0007669"/>
    <property type="project" value="InterPro"/>
</dbReference>
<dbReference type="SUPFAM" id="SSF46626">
    <property type="entry name" value="Cytochrome c"/>
    <property type="match status" value="1"/>
</dbReference>
<feature type="domain" description="Cytochrome C Planctomycete-type" evidence="1">
    <location>
        <begin position="126"/>
        <end position="171"/>
    </location>
</feature>
<dbReference type="GO" id="GO:0020037">
    <property type="term" value="F:heme binding"/>
    <property type="evidence" value="ECO:0007669"/>
    <property type="project" value="InterPro"/>
</dbReference>
<evidence type="ECO:0000259" key="1">
    <source>
        <dbReference type="Pfam" id="PF07635"/>
    </source>
</evidence>
<sequence length="220" mass="24158">MSDFQELLHEEGYEKVIIIGIGADFLHDNFGESFTEHSILPLVLDTSPDYINFVLRGQFGATWKEVVILAADGTTILDRIVMDFDTIEPYEEQLYQVIVENYPSTSSIDYFTQIQPIFNANCTSYCHTNGGSYQGGLDLTSYENLMAGDSDHGPVIIPGDSENSILIQKLGDEPPFGDQMPQNGSPYLDPATIALIAAWIDEGALPEPDEALPGDVNDDG</sequence>
<proteinExistence type="predicted"/>
<dbReference type="AlphaFoldDB" id="A0A383E3M6"/>
<dbReference type="Pfam" id="PF07635">
    <property type="entry name" value="PSCyt1"/>
    <property type="match status" value="1"/>
</dbReference>
<reference evidence="2" key="1">
    <citation type="submission" date="2018-05" db="EMBL/GenBank/DDBJ databases">
        <authorList>
            <person name="Lanie J.A."/>
            <person name="Ng W.-L."/>
            <person name="Kazmierczak K.M."/>
            <person name="Andrzejewski T.M."/>
            <person name="Davidsen T.M."/>
            <person name="Wayne K.J."/>
            <person name="Tettelin H."/>
            <person name="Glass J.I."/>
            <person name="Rusch D."/>
            <person name="Podicherti R."/>
            <person name="Tsui H.-C.T."/>
            <person name="Winkler M.E."/>
        </authorList>
    </citation>
    <scope>NUCLEOTIDE SEQUENCE</scope>
</reference>
<organism evidence="2">
    <name type="scientific">marine metagenome</name>
    <dbReference type="NCBI Taxonomy" id="408172"/>
    <lineage>
        <taxon>unclassified sequences</taxon>
        <taxon>metagenomes</taxon>
        <taxon>ecological metagenomes</taxon>
    </lineage>
</organism>